<feature type="region of interest" description="Disordered" evidence="1">
    <location>
        <begin position="45"/>
        <end position="86"/>
    </location>
</feature>
<proteinExistence type="predicted"/>
<gene>
    <name evidence="2" type="ORF">HAX54_018289</name>
</gene>
<evidence type="ECO:0000313" key="2">
    <source>
        <dbReference type="EMBL" id="MCD9559913.1"/>
    </source>
</evidence>
<keyword evidence="3" id="KW-1185">Reference proteome</keyword>
<evidence type="ECO:0000313" key="3">
    <source>
        <dbReference type="Proteomes" id="UP000823775"/>
    </source>
</evidence>
<feature type="non-terminal residue" evidence="2">
    <location>
        <position position="86"/>
    </location>
</feature>
<organism evidence="2 3">
    <name type="scientific">Datura stramonium</name>
    <name type="common">Jimsonweed</name>
    <name type="synonym">Common thornapple</name>
    <dbReference type="NCBI Taxonomy" id="4076"/>
    <lineage>
        <taxon>Eukaryota</taxon>
        <taxon>Viridiplantae</taxon>
        <taxon>Streptophyta</taxon>
        <taxon>Embryophyta</taxon>
        <taxon>Tracheophyta</taxon>
        <taxon>Spermatophyta</taxon>
        <taxon>Magnoliopsida</taxon>
        <taxon>eudicotyledons</taxon>
        <taxon>Gunneridae</taxon>
        <taxon>Pentapetalae</taxon>
        <taxon>asterids</taxon>
        <taxon>lamiids</taxon>
        <taxon>Solanales</taxon>
        <taxon>Solanaceae</taxon>
        <taxon>Solanoideae</taxon>
        <taxon>Datureae</taxon>
        <taxon>Datura</taxon>
    </lineage>
</organism>
<sequence>VQVVQAKYPKPGEPLTPYNPELERTLRRAMNAQECEAKRLQQLANAQTRGNKQRAANNENDDVIRNKINEQNIDYLAPRNHRQPQK</sequence>
<protein>
    <submittedName>
        <fullName evidence="2">Uncharacterized protein</fullName>
    </submittedName>
</protein>
<accession>A0ABS8UNN5</accession>
<feature type="compositionally biased region" description="Polar residues" evidence="1">
    <location>
        <begin position="45"/>
        <end position="58"/>
    </location>
</feature>
<dbReference type="EMBL" id="JACEIK010002240">
    <property type="protein sequence ID" value="MCD9559913.1"/>
    <property type="molecule type" value="Genomic_DNA"/>
</dbReference>
<evidence type="ECO:0000256" key="1">
    <source>
        <dbReference type="SAM" id="MobiDB-lite"/>
    </source>
</evidence>
<feature type="non-terminal residue" evidence="2">
    <location>
        <position position="1"/>
    </location>
</feature>
<comment type="caution">
    <text evidence="2">The sequence shown here is derived from an EMBL/GenBank/DDBJ whole genome shotgun (WGS) entry which is preliminary data.</text>
</comment>
<name>A0ABS8UNN5_DATST</name>
<dbReference type="Proteomes" id="UP000823775">
    <property type="component" value="Unassembled WGS sequence"/>
</dbReference>
<reference evidence="2 3" key="1">
    <citation type="journal article" date="2021" name="BMC Genomics">
        <title>Datura genome reveals duplications of psychoactive alkaloid biosynthetic genes and high mutation rate following tissue culture.</title>
        <authorList>
            <person name="Rajewski A."/>
            <person name="Carter-House D."/>
            <person name="Stajich J."/>
            <person name="Litt A."/>
        </authorList>
    </citation>
    <scope>NUCLEOTIDE SEQUENCE [LARGE SCALE GENOMIC DNA]</scope>
    <source>
        <strain evidence="2">AR-01</strain>
    </source>
</reference>